<dbReference type="PANTHER" id="PTHR48078">
    <property type="entry name" value="THREONINE DEHYDRATASE, MITOCHONDRIAL-RELATED"/>
    <property type="match status" value="1"/>
</dbReference>
<keyword evidence="7" id="KW-0547">Nucleotide-binding</keyword>
<dbReference type="OrthoDB" id="9811476at2"/>
<comment type="pathway">
    <text evidence="7">Amino-acid degradation; L-threonine degradation via propanoate pathway; propanoate from L-threonine: step 1/4.</text>
</comment>
<dbReference type="EMBL" id="AWTC01000009">
    <property type="protein sequence ID" value="EST11765.1"/>
    <property type="molecule type" value="Genomic_DNA"/>
</dbReference>
<comment type="cofactor">
    <cofactor evidence="2 7">
        <name>pyridoxal 5'-phosphate</name>
        <dbReference type="ChEBI" id="CHEBI:597326"/>
    </cofactor>
</comment>
<dbReference type="NCBIfam" id="TIGR01127">
    <property type="entry name" value="ilvA_1Cterm"/>
    <property type="match status" value="1"/>
</dbReference>
<dbReference type="STRING" id="1395513.P343_10955"/>
<evidence type="ECO:0000256" key="7">
    <source>
        <dbReference type="RuleBase" id="RU363083"/>
    </source>
</evidence>
<dbReference type="EC" id="4.3.1.19" evidence="7"/>
<dbReference type="GO" id="GO:0003941">
    <property type="term" value="F:L-serine ammonia-lyase activity"/>
    <property type="evidence" value="ECO:0007669"/>
    <property type="project" value="TreeGrafter"/>
</dbReference>
<comment type="caution">
    <text evidence="9">The sequence shown here is derived from an EMBL/GenBank/DDBJ whole genome shotgun (WGS) entry which is preliminary data.</text>
</comment>
<dbReference type="GO" id="GO:0009097">
    <property type="term" value="P:isoleucine biosynthetic process"/>
    <property type="evidence" value="ECO:0007669"/>
    <property type="project" value="TreeGrafter"/>
</dbReference>
<comment type="similarity">
    <text evidence="3 7">Belongs to the serine/threonine dehydratase family.</text>
</comment>
<dbReference type="InterPro" id="IPR036052">
    <property type="entry name" value="TrpB-like_PALP_sf"/>
</dbReference>
<feature type="domain" description="Tryptophan synthase beta chain-like PALP" evidence="8">
    <location>
        <begin position="6"/>
        <end position="292"/>
    </location>
</feature>
<keyword evidence="4 7" id="KW-0663">Pyridoxal phosphate</keyword>
<evidence type="ECO:0000256" key="1">
    <source>
        <dbReference type="ARBA" id="ARBA00001274"/>
    </source>
</evidence>
<dbReference type="GO" id="GO:0000166">
    <property type="term" value="F:nucleotide binding"/>
    <property type="evidence" value="ECO:0007669"/>
    <property type="project" value="UniProtKB-KW"/>
</dbReference>
<accession>V6IWY6</accession>
<evidence type="ECO:0000256" key="6">
    <source>
        <dbReference type="ARBA" id="ARBA00025527"/>
    </source>
</evidence>
<proteinExistence type="inferred from homology"/>
<dbReference type="GO" id="GO:0070689">
    <property type="term" value="P:L-threonine catabolic process to propionate"/>
    <property type="evidence" value="ECO:0007669"/>
    <property type="project" value="UniProtKB-UniPathway"/>
</dbReference>
<dbReference type="eggNOG" id="COG1171">
    <property type="taxonomic scope" value="Bacteria"/>
</dbReference>
<dbReference type="InterPro" id="IPR050147">
    <property type="entry name" value="Ser/Thr_Dehydratase"/>
</dbReference>
<dbReference type="UniPathway" id="UPA00052">
    <property type="reaction ID" value="UER00507"/>
</dbReference>
<dbReference type="FunFam" id="3.40.50.1100:FF:000007">
    <property type="entry name" value="L-threonine dehydratase catabolic TdcB"/>
    <property type="match status" value="1"/>
</dbReference>
<sequence length="315" mass="33703">MRCLAPVVHQTPMTESATFNALTGSHLHFKLENLQRTGSFKLRGSYNKISHLSLQQAAQGIVTASAGNHAQGVAFSAAEQKIKAKIFMPENTPKAKVQATSDYGAQVVLTGESYQESFEAALMDQQKTGATFIHAFDDYQVMAGQGTVAVEMLKQCPELQTVFVPIGGGGLAAGVATYLKNINRDIRVIGVQSECAPAVYNRYHQREDSIPEHISGIAEGILVKKPGQKTFPIIDQYLDDVVTVSDQEIAQAMILMLERSKLLVEGAGAAALAAVLSGRVPVRGKHAGLIISGGNTDSEQLPVLKQMALSNDAVL</sequence>
<dbReference type="InterPro" id="IPR005789">
    <property type="entry name" value="Thr_deHydtase_catblc"/>
</dbReference>
<evidence type="ECO:0000259" key="8">
    <source>
        <dbReference type="Pfam" id="PF00291"/>
    </source>
</evidence>
<evidence type="ECO:0000313" key="10">
    <source>
        <dbReference type="Proteomes" id="UP000018296"/>
    </source>
</evidence>
<reference evidence="9 10" key="1">
    <citation type="journal article" date="2013" name="Genome Announc.">
        <title>Genome Sequence of Sporolactobacillus laevolacticus DSM442, an Efficient Polymer-Grade D-Lactate Producer from Agricultural Waste Cottonseed as a Nitrogen Source.</title>
        <authorList>
            <person name="Wang H."/>
            <person name="Wang L."/>
            <person name="Ju J."/>
            <person name="Yu B."/>
            <person name="Ma Y."/>
        </authorList>
    </citation>
    <scope>NUCLEOTIDE SEQUENCE [LARGE SCALE GENOMIC DNA]</scope>
    <source>
        <strain evidence="9 10">DSM 442</strain>
    </source>
</reference>
<dbReference type="Proteomes" id="UP000018296">
    <property type="component" value="Unassembled WGS sequence"/>
</dbReference>
<comment type="subunit">
    <text evidence="7">In the native structure, TdcB is in a dimeric form, whereas in the TdcB-AMP complex, it exists in a tetrameric form (dimer of dimers).</text>
</comment>
<comment type="catalytic activity">
    <reaction evidence="1 7">
        <text>L-threonine = 2-oxobutanoate + NH4(+)</text>
        <dbReference type="Rhea" id="RHEA:22108"/>
        <dbReference type="ChEBI" id="CHEBI:16763"/>
        <dbReference type="ChEBI" id="CHEBI:28938"/>
        <dbReference type="ChEBI" id="CHEBI:57926"/>
        <dbReference type="EC" id="4.3.1.19"/>
    </reaction>
</comment>
<dbReference type="PATRIC" id="fig|1395513.3.peg.2212"/>
<evidence type="ECO:0000256" key="5">
    <source>
        <dbReference type="ARBA" id="ARBA00023239"/>
    </source>
</evidence>
<organism evidence="9 10">
    <name type="scientific">Sporolactobacillus laevolacticus DSM 442</name>
    <dbReference type="NCBI Taxonomy" id="1395513"/>
    <lineage>
        <taxon>Bacteria</taxon>
        <taxon>Bacillati</taxon>
        <taxon>Bacillota</taxon>
        <taxon>Bacilli</taxon>
        <taxon>Bacillales</taxon>
        <taxon>Sporolactobacillaceae</taxon>
        <taxon>Sporolactobacillus</taxon>
    </lineage>
</organism>
<dbReference type="GO" id="GO:0006565">
    <property type="term" value="P:L-serine catabolic process"/>
    <property type="evidence" value="ECO:0007669"/>
    <property type="project" value="TreeGrafter"/>
</dbReference>
<dbReference type="PANTHER" id="PTHR48078:SF6">
    <property type="entry name" value="L-THREONINE DEHYDRATASE CATABOLIC TDCB"/>
    <property type="match status" value="1"/>
</dbReference>
<dbReference type="CDD" id="cd01562">
    <property type="entry name" value="Thr-dehyd"/>
    <property type="match status" value="1"/>
</dbReference>
<evidence type="ECO:0000256" key="4">
    <source>
        <dbReference type="ARBA" id="ARBA00022898"/>
    </source>
</evidence>
<protein>
    <recommendedName>
        <fullName evidence="7">L-threonine dehydratase catabolic TdcB</fullName>
        <ecNumber evidence="7">4.3.1.19</ecNumber>
    </recommendedName>
    <alternativeName>
        <fullName evidence="7">Threonine deaminase</fullName>
    </alternativeName>
</protein>
<evidence type="ECO:0000256" key="3">
    <source>
        <dbReference type="ARBA" id="ARBA00010869"/>
    </source>
</evidence>
<evidence type="ECO:0000256" key="2">
    <source>
        <dbReference type="ARBA" id="ARBA00001933"/>
    </source>
</evidence>
<dbReference type="RefSeq" id="WP_023510439.1">
    <property type="nucleotide sequence ID" value="NZ_AWTC01000009.1"/>
</dbReference>
<keyword evidence="10" id="KW-1185">Reference proteome</keyword>
<dbReference type="SUPFAM" id="SSF53686">
    <property type="entry name" value="Tryptophan synthase beta subunit-like PLP-dependent enzymes"/>
    <property type="match status" value="1"/>
</dbReference>
<gene>
    <name evidence="9" type="ORF">P343_10955</name>
</gene>
<dbReference type="AlphaFoldDB" id="V6IWY6"/>
<dbReference type="InterPro" id="IPR001926">
    <property type="entry name" value="TrpB-like_PALP"/>
</dbReference>
<dbReference type="Pfam" id="PF00291">
    <property type="entry name" value="PALP"/>
    <property type="match status" value="1"/>
</dbReference>
<evidence type="ECO:0000313" key="9">
    <source>
        <dbReference type="EMBL" id="EST11765.1"/>
    </source>
</evidence>
<comment type="function">
    <text evidence="6 7">Catalyzes the anaerobic formation of alpha-ketobutyrate and ammonia from threonine in a two-step reaction. The first step involved a dehydration of threonine and a production of enamine intermediates (aminocrotonate), which tautomerizes to its imine form (iminobutyrate). Both intermediates are unstable and short-lived. The second step is the nonenzymatic hydrolysis of the enamine/imine intermediates to form 2-ketobutyrate and free ammonia. In the low water environment of the cell, the second step is accelerated by RidA.</text>
</comment>
<name>V6IWY6_9BACL</name>
<dbReference type="GO" id="GO:0004794">
    <property type="term" value="F:threonine deaminase activity"/>
    <property type="evidence" value="ECO:0007669"/>
    <property type="project" value="UniProtKB-EC"/>
</dbReference>
<dbReference type="Gene3D" id="3.40.50.1100">
    <property type="match status" value="2"/>
</dbReference>
<keyword evidence="5 7" id="KW-0456">Lyase</keyword>